<accession>A0A914WM68</accession>
<keyword evidence="2" id="KW-1185">Reference proteome</keyword>
<keyword evidence="1" id="KW-0812">Transmembrane</keyword>
<proteinExistence type="predicted"/>
<dbReference type="AlphaFoldDB" id="A0A914WM68"/>
<keyword evidence="1" id="KW-0472">Membrane</keyword>
<protein>
    <submittedName>
        <fullName evidence="3">Uncharacterized protein</fullName>
    </submittedName>
</protein>
<sequence length="160" mass="17053">MVDEWTVATSDRGGSGRPCMKHIACIPRAPSVFSSRSLSGVLSCHLLSSSDSALVDGWWWSSADRVVFTVALILVFAPAAVAAAAVVQWPEYSQPAAVVQLCSHVSFRRAIGGRHVAFPNRVMREFSGGGGGATGPAHPPTYAIYIDLPNYRRGLLIANN</sequence>
<evidence type="ECO:0000313" key="2">
    <source>
        <dbReference type="Proteomes" id="UP000887566"/>
    </source>
</evidence>
<evidence type="ECO:0000313" key="3">
    <source>
        <dbReference type="WBParaSite" id="PSAMB.scaffold4446size14571.g24360.t1"/>
    </source>
</evidence>
<dbReference type="WBParaSite" id="PSAMB.scaffold4446size14571.g24360.t1">
    <property type="protein sequence ID" value="PSAMB.scaffold4446size14571.g24360.t1"/>
    <property type="gene ID" value="PSAMB.scaffold4446size14571.g24360"/>
</dbReference>
<organism evidence="2 3">
    <name type="scientific">Plectus sambesii</name>
    <dbReference type="NCBI Taxonomy" id="2011161"/>
    <lineage>
        <taxon>Eukaryota</taxon>
        <taxon>Metazoa</taxon>
        <taxon>Ecdysozoa</taxon>
        <taxon>Nematoda</taxon>
        <taxon>Chromadorea</taxon>
        <taxon>Plectida</taxon>
        <taxon>Plectina</taxon>
        <taxon>Plectoidea</taxon>
        <taxon>Plectidae</taxon>
        <taxon>Plectus</taxon>
    </lineage>
</organism>
<name>A0A914WM68_9BILA</name>
<keyword evidence="1" id="KW-1133">Transmembrane helix</keyword>
<reference evidence="3" key="1">
    <citation type="submission" date="2022-11" db="UniProtKB">
        <authorList>
            <consortium name="WormBaseParasite"/>
        </authorList>
    </citation>
    <scope>IDENTIFICATION</scope>
</reference>
<feature type="transmembrane region" description="Helical" evidence="1">
    <location>
        <begin position="66"/>
        <end position="87"/>
    </location>
</feature>
<evidence type="ECO:0000256" key="1">
    <source>
        <dbReference type="SAM" id="Phobius"/>
    </source>
</evidence>
<dbReference type="Proteomes" id="UP000887566">
    <property type="component" value="Unplaced"/>
</dbReference>